<sequence length="74" mass="8250">MTRTPGGIDVPEKTSGWRGSRDMWPDAARQALVRSGVEAVKIQPLASVPYLSCTSFCWFLKDRQARPDALLSDR</sequence>
<gene>
    <name evidence="2" type="ORF">ATI53_101339</name>
</gene>
<accession>A0A327YB79</accession>
<evidence type="ECO:0000313" key="3">
    <source>
        <dbReference type="Proteomes" id="UP000249165"/>
    </source>
</evidence>
<feature type="region of interest" description="Disordered" evidence="1">
    <location>
        <begin position="1"/>
        <end position="22"/>
    </location>
</feature>
<evidence type="ECO:0000256" key="1">
    <source>
        <dbReference type="SAM" id="MobiDB-lite"/>
    </source>
</evidence>
<organism evidence="2 3">
    <name type="scientific">Salipiger aestuarii</name>
    <dbReference type="NCBI Taxonomy" id="568098"/>
    <lineage>
        <taxon>Bacteria</taxon>
        <taxon>Pseudomonadati</taxon>
        <taxon>Pseudomonadota</taxon>
        <taxon>Alphaproteobacteria</taxon>
        <taxon>Rhodobacterales</taxon>
        <taxon>Roseobacteraceae</taxon>
        <taxon>Salipiger</taxon>
    </lineage>
</organism>
<dbReference type="AlphaFoldDB" id="A0A327YB79"/>
<keyword evidence="3" id="KW-1185">Reference proteome</keyword>
<dbReference type="EMBL" id="QLMG01000013">
    <property type="protein sequence ID" value="RAK18320.1"/>
    <property type="molecule type" value="Genomic_DNA"/>
</dbReference>
<protein>
    <submittedName>
        <fullName evidence="2">Uncharacterized protein</fullName>
    </submittedName>
</protein>
<name>A0A327YB79_9RHOB</name>
<evidence type="ECO:0000313" key="2">
    <source>
        <dbReference type="EMBL" id="RAK18320.1"/>
    </source>
</evidence>
<reference evidence="2 3" key="1">
    <citation type="submission" date="2018-06" db="EMBL/GenBank/DDBJ databases">
        <title>Genomic Encyclopedia of Archaeal and Bacterial Type Strains, Phase II (KMG-II): from individual species to whole genera.</title>
        <authorList>
            <person name="Goeker M."/>
        </authorList>
    </citation>
    <scope>NUCLEOTIDE SEQUENCE [LARGE SCALE GENOMIC DNA]</scope>
    <source>
        <strain evidence="2 3">DSM 22011</strain>
    </source>
</reference>
<comment type="caution">
    <text evidence="2">The sequence shown here is derived from an EMBL/GenBank/DDBJ whole genome shotgun (WGS) entry which is preliminary data.</text>
</comment>
<proteinExistence type="predicted"/>
<dbReference type="Proteomes" id="UP000249165">
    <property type="component" value="Unassembled WGS sequence"/>
</dbReference>